<dbReference type="PANTHER" id="PTHR11006">
    <property type="entry name" value="PROTEIN ARGININE N-METHYLTRANSFERASE"/>
    <property type="match status" value="1"/>
</dbReference>
<feature type="compositionally biased region" description="Polar residues" evidence="9">
    <location>
        <begin position="255"/>
        <end position="264"/>
    </location>
</feature>
<dbReference type="SMART" id="SM00355">
    <property type="entry name" value="ZnF_C2H2"/>
    <property type="match status" value="2"/>
</dbReference>
<dbReference type="InterPro" id="IPR036236">
    <property type="entry name" value="Znf_C2H2_sf"/>
</dbReference>
<dbReference type="Pfam" id="PF13649">
    <property type="entry name" value="Methyltransf_25"/>
    <property type="match status" value="1"/>
</dbReference>
<organism evidence="11 12">
    <name type="scientific">Klebsormidium nitens</name>
    <name type="common">Green alga</name>
    <name type="synonym">Ulothrix nitens</name>
    <dbReference type="NCBI Taxonomy" id="105231"/>
    <lineage>
        <taxon>Eukaryota</taxon>
        <taxon>Viridiplantae</taxon>
        <taxon>Streptophyta</taxon>
        <taxon>Klebsormidiophyceae</taxon>
        <taxon>Klebsormidiales</taxon>
        <taxon>Klebsormidiaceae</taxon>
        <taxon>Klebsormidium</taxon>
    </lineage>
</organism>
<dbReference type="Proteomes" id="UP000054558">
    <property type="component" value="Unassembled WGS sequence"/>
</dbReference>
<keyword evidence="12" id="KW-1185">Reference proteome</keyword>
<dbReference type="SUPFAM" id="SSF57667">
    <property type="entry name" value="beta-beta-alpha zinc fingers"/>
    <property type="match status" value="1"/>
</dbReference>
<evidence type="ECO:0000256" key="4">
    <source>
        <dbReference type="ARBA" id="ARBA00047384"/>
    </source>
</evidence>
<feature type="region of interest" description="Disordered" evidence="9">
    <location>
        <begin position="821"/>
        <end position="840"/>
    </location>
</feature>
<dbReference type="Pfam" id="PF12756">
    <property type="entry name" value="zf-C2H2_2"/>
    <property type="match status" value="1"/>
</dbReference>
<dbReference type="GO" id="GO:0005634">
    <property type="term" value="C:nucleus"/>
    <property type="evidence" value="ECO:0000318"/>
    <property type="project" value="GO_Central"/>
</dbReference>
<dbReference type="InterPro" id="IPR025799">
    <property type="entry name" value="Arg_MeTrfase"/>
</dbReference>
<feature type="region of interest" description="Disordered" evidence="9">
    <location>
        <begin position="354"/>
        <end position="489"/>
    </location>
</feature>
<feature type="coiled-coil region" evidence="8">
    <location>
        <begin position="314"/>
        <end position="351"/>
    </location>
</feature>
<feature type="region of interest" description="Disordered" evidence="9">
    <location>
        <begin position="1"/>
        <end position="20"/>
    </location>
</feature>
<reference evidence="11 12" key="1">
    <citation type="journal article" date="2014" name="Nat. Commun.">
        <title>Klebsormidium flaccidum genome reveals primary factors for plant terrestrial adaptation.</title>
        <authorList>
            <person name="Hori K."/>
            <person name="Maruyama F."/>
            <person name="Fujisawa T."/>
            <person name="Togashi T."/>
            <person name="Yamamoto N."/>
            <person name="Seo M."/>
            <person name="Sato S."/>
            <person name="Yamada T."/>
            <person name="Mori H."/>
            <person name="Tajima N."/>
            <person name="Moriyama T."/>
            <person name="Ikeuchi M."/>
            <person name="Watanabe M."/>
            <person name="Wada H."/>
            <person name="Kobayashi K."/>
            <person name="Saito M."/>
            <person name="Masuda T."/>
            <person name="Sasaki-Sekimoto Y."/>
            <person name="Mashiguchi K."/>
            <person name="Awai K."/>
            <person name="Shimojima M."/>
            <person name="Masuda S."/>
            <person name="Iwai M."/>
            <person name="Nobusawa T."/>
            <person name="Narise T."/>
            <person name="Kondo S."/>
            <person name="Saito H."/>
            <person name="Sato R."/>
            <person name="Murakawa M."/>
            <person name="Ihara Y."/>
            <person name="Oshima-Yamada Y."/>
            <person name="Ohtaka K."/>
            <person name="Satoh M."/>
            <person name="Sonobe K."/>
            <person name="Ishii M."/>
            <person name="Ohtani R."/>
            <person name="Kanamori-Sato M."/>
            <person name="Honoki R."/>
            <person name="Miyazaki D."/>
            <person name="Mochizuki H."/>
            <person name="Umetsu J."/>
            <person name="Higashi K."/>
            <person name="Shibata D."/>
            <person name="Kamiya Y."/>
            <person name="Sato N."/>
            <person name="Nakamura Y."/>
            <person name="Tabata S."/>
            <person name="Ida S."/>
            <person name="Kurokawa K."/>
            <person name="Ohta H."/>
        </authorList>
    </citation>
    <scope>NUCLEOTIDE SEQUENCE [LARGE SCALE GENOMIC DNA]</scope>
    <source>
        <strain evidence="11 12">NIES-2285</strain>
    </source>
</reference>
<dbReference type="GO" id="GO:0035242">
    <property type="term" value="F:protein-arginine omega-N asymmetric methyltransferase activity"/>
    <property type="evidence" value="ECO:0007669"/>
    <property type="project" value="UniProtKB-EC"/>
</dbReference>
<dbReference type="InterPro" id="IPR013087">
    <property type="entry name" value="Znf_C2H2_type"/>
</dbReference>
<dbReference type="CDD" id="cd02440">
    <property type="entry name" value="AdoMet_MTases"/>
    <property type="match status" value="1"/>
</dbReference>
<dbReference type="PANTHER" id="PTHR11006:SF89">
    <property type="entry name" value="PROTEIN ARGININE N-METHYLTRANSFERASE 3-RELATED"/>
    <property type="match status" value="1"/>
</dbReference>
<evidence type="ECO:0000256" key="1">
    <source>
        <dbReference type="ARBA" id="ARBA00022603"/>
    </source>
</evidence>
<feature type="compositionally biased region" description="Acidic residues" evidence="9">
    <location>
        <begin position="454"/>
        <end position="470"/>
    </location>
</feature>
<keyword evidence="6" id="KW-0863">Zinc-finger</keyword>
<dbReference type="GO" id="GO:0042054">
    <property type="term" value="F:histone methyltransferase activity"/>
    <property type="evidence" value="ECO:0000318"/>
    <property type="project" value="GO_Central"/>
</dbReference>
<feature type="region of interest" description="Disordered" evidence="9">
    <location>
        <begin position="192"/>
        <end position="296"/>
    </location>
</feature>
<dbReference type="OMA" id="HENEGTN"/>
<dbReference type="FunFam" id="3.40.50.150:FF:000016">
    <property type="entry name" value="Protein arginine N-methyltransferase 6"/>
    <property type="match status" value="1"/>
</dbReference>
<dbReference type="PROSITE" id="PS50157">
    <property type="entry name" value="ZINC_FINGER_C2H2_2"/>
    <property type="match status" value="1"/>
</dbReference>
<dbReference type="PROSITE" id="PS00028">
    <property type="entry name" value="ZINC_FINGER_C2H2_1"/>
    <property type="match status" value="1"/>
</dbReference>
<sequence>MMNEGEVVEGPLSDSDPGEEVADWTDWNANESGADSGDEASTLCLFCKKVAPSAAASLHHCKAEHGFDLTGFLKQYHLDLYDSIKVVNYLRRQVSELTCPRCATHFTSRDALLLHLQDTSHFGLEPPLSSTGNTESESAARGPWDNDAFLAPFLQDDPLLYTLEDDDVELEEEAGAVDEGRDEVSGLVSQLPKTMSMDPGYEADVSVHGGLHPPGTSHVTKATPALRDSPTSSTGSERGMRMDLGGGPTARSFDSDATSASEQSRSFEEPPQRSPGRAGTGRMLPKAGGLKARVSPPAPLVAGLSRELHEGDRLLMLQRENEDLRAELAAMKIAQQDAEELQAEVAALQFSLAKPRQAGEEPADLPEFKKTKRISFDDPDSSGPNSPPPAPHTTPVSSPLHEVLQRRGVATPSRRGAYHTPGSPHPRRFLMHTLSTPGSPHPRKFMQSPLFQGDGDDADDEGDEMDEGDSEGGGVGNRLRSGGGSHPVIGLDEVAKKEGVAVEQLVEEEEQLEEAEIMFGGDEEPAALGEGHGEGQPPSSLKKSGPHRKKAAHVRFAPMAESESEKRDESYFDSYSMFGIHREMLSDKARTLAYKDAIEQNRSLFEGKAVLDVGCGTGILSLIAASAGAAEVVGVDGSSKMAAIARQIAKANGFPSSSTQLSLPPSGGPPAKGIVKIVDSMIEKLERLPVGQTAEPGKVDVIVSEWMGYCLLYESMLDSVLYARDKFLAPGGAVLPDTAHMFLAGLGRSATSLGFWEDVYGFDMSTVGHEVFADAGEVPIVDDVHPQDVVTEPCLIQTFDLMTMEASEADFTTSFEIKAQLHGESSPGPPTDTPTGSGSEAAPSSVACYALGVWFDTDFTARFCKDHPVKLSTSPFATKTHWQQTILTLKEPVTLALPGAAASASPDAPVGSADAPAKLLAGRISIVKSRKHRSIDISIELTAVAASGSTRKLPIQIFEL</sequence>
<evidence type="ECO:0000256" key="3">
    <source>
        <dbReference type="ARBA" id="ARBA00022691"/>
    </source>
</evidence>
<evidence type="ECO:0000256" key="2">
    <source>
        <dbReference type="ARBA" id="ARBA00022679"/>
    </source>
</evidence>
<evidence type="ECO:0000256" key="8">
    <source>
        <dbReference type="SAM" id="Coils"/>
    </source>
</evidence>
<dbReference type="InterPro" id="IPR029063">
    <property type="entry name" value="SAM-dependent_MTases_sf"/>
</dbReference>
<evidence type="ECO:0000256" key="9">
    <source>
        <dbReference type="SAM" id="MobiDB-lite"/>
    </source>
</evidence>
<feature type="domain" description="C2H2-type" evidence="10">
    <location>
        <begin position="97"/>
        <end position="126"/>
    </location>
</feature>
<dbReference type="Pfam" id="PF22528">
    <property type="entry name" value="PRMT_C"/>
    <property type="match status" value="1"/>
</dbReference>
<evidence type="ECO:0000256" key="7">
    <source>
        <dbReference type="PROSITE-ProRule" id="PRU01015"/>
    </source>
</evidence>
<dbReference type="STRING" id="105231.A0A1Y1I0M3"/>
<dbReference type="SUPFAM" id="SSF53335">
    <property type="entry name" value="S-adenosyl-L-methionine-dependent methyltransferases"/>
    <property type="match status" value="1"/>
</dbReference>
<feature type="compositionally biased region" description="Gly residues" evidence="9">
    <location>
        <begin position="471"/>
        <end position="485"/>
    </location>
</feature>
<comment type="catalytic activity">
    <reaction evidence="5">
        <text>L-arginyl-[protein] + S-adenosyl-L-methionine = N(omega)-methyl-L-arginyl-[protein] + S-adenosyl-L-homocysteine + H(+)</text>
        <dbReference type="Rhea" id="RHEA:48100"/>
        <dbReference type="Rhea" id="RHEA-COMP:10532"/>
        <dbReference type="Rhea" id="RHEA-COMP:11990"/>
        <dbReference type="ChEBI" id="CHEBI:15378"/>
        <dbReference type="ChEBI" id="CHEBI:29965"/>
        <dbReference type="ChEBI" id="CHEBI:57856"/>
        <dbReference type="ChEBI" id="CHEBI:59789"/>
        <dbReference type="ChEBI" id="CHEBI:65280"/>
    </reaction>
    <physiologicalReaction direction="left-to-right" evidence="5">
        <dbReference type="Rhea" id="RHEA:48101"/>
    </physiologicalReaction>
</comment>
<dbReference type="PROSITE" id="PS51678">
    <property type="entry name" value="SAM_MT_PRMT"/>
    <property type="match status" value="1"/>
</dbReference>
<protein>
    <submittedName>
        <fullName evidence="11">Arginine methyltransferase</fullName>
    </submittedName>
</protein>
<proteinExistence type="predicted"/>
<dbReference type="InterPro" id="IPR055135">
    <property type="entry name" value="PRMT_dom"/>
</dbReference>
<dbReference type="Gene3D" id="2.70.160.11">
    <property type="entry name" value="Hnrnp arginine n-methyltransferase1"/>
    <property type="match status" value="1"/>
</dbReference>
<dbReference type="GO" id="GO:0008270">
    <property type="term" value="F:zinc ion binding"/>
    <property type="evidence" value="ECO:0007669"/>
    <property type="project" value="UniProtKB-KW"/>
</dbReference>
<keyword evidence="3 7" id="KW-0949">S-adenosyl-L-methionine</keyword>
<dbReference type="EMBL" id="DF237069">
    <property type="protein sequence ID" value="GAQ82701.1"/>
    <property type="molecule type" value="Genomic_DNA"/>
</dbReference>
<dbReference type="OrthoDB" id="7848332at2759"/>
<dbReference type="InterPro" id="IPR041661">
    <property type="entry name" value="ZN622/Rei1/Reh1_Znf-C2H2"/>
</dbReference>
<evidence type="ECO:0000313" key="11">
    <source>
        <dbReference type="EMBL" id="GAQ82701.1"/>
    </source>
</evidence>
<dbReference type="GO" id="GO:0016274">
    <property type="term" value="F:protein-arginine N-methyltransferase activity"/>
    <property type="evidence" value="ECO:0000318"/>
    <property type="project" value="GO_Central"/>
</dbReference>
<dbReference type="Gene3D" id="3.40.50.150">
    <property type="entry name" value="Vaccinia Virus protein VP39"/>
    <property type="match status" value="1"/>
</dbReference>
<dbReference type="InterPro" id="IPR041698">
    <property type="entry name" value="Methyltransf_25"/>
</dbReference>
<dbReference type="GO" id="GO:0006355">
    <property type="term" value="P:regulation of DNA-templated transcription"/>
    <property type="evidence" value="ECO:0000318"/>
    <property type="project" value="GO_Central"/>
</dbReference>
<dbReference type="GO" id="GO:0032259">
    <property type="term" value="P:methylation"/>
    <property type="evidence" value="ECO:0007669"/>
    <property type="project" value="UniProtKB-KW"/>
</dbReference>
<evidence type="ECO:0000313" key="12">
    <source>
        <dbReference type="Proteomes" id="UP000054558"/>
    </source>
</evidence>
<keyword evidence="6" id="KW-0862">Zinc</keyword>
<gene>
    <name evidence="11" type="ORF">KFL_001200250</name>
</gene>
<dbReference type="AlphaFoldDB" id="A0A1Y1I0M3"/>
<evidence type="ECO:0000256" key="5">
    <source>
        <dbReference type="ARBA" id="ARBA00049303"/>
    </source>
</evidence>
<keyword evidence="1 7" id="KW-0489">Methyltransferase</keyword>
<dbReference type="GO" id="GO:0006338">
    <property type="term" value="P:chromatin remodeling"/>
    <property type="evidence" value="ECO:0000318"/>
    <property type="project" value="GO_Central"/>
</dbReference>
<keyword evidence="2 7" id="KW-0808">Transferase</keyword>
<evidence type="ECO:0000259" key="10">
    <source>
        <dbReference type="PROSITE" id="PS50157"/>
    </source>
</evidence>
<keyword evidence="6" id="KW-0479">Metal-binding</keyword>
<evidence type="ECO:0000256" key="6">
    <source>
        <dbReference type="PROSITE-ProRule" id="PRU00042"/>
    </source>
</evidence>
<name>A0A1Y1I0M3_KLENI</name>
<keyword evidence="8" id="KW-0175">Coiled coil</keyword>
<comment type="catalytic activity">
    <reaction evidence="4">
        <text>L-arginyl-[protein] + 2 S-adenosyl-L-methionine = N(omega),N(omega)-dimethyl-L-arginyl-[protein] + 2 S-adenosyl-L-homocysteine + 2 H(+)</text>
        <dbReference type="Rhea" id="RHEA:48096"/>
        <dbReference type="Rhea" id="RHEA-COMP:10532"/>
        <dbReference type="Rhea" id="RHEA-COMP:11991"/>
        <dbReference type="ChEBI" id="CHEBI:15378"/>
        <dbReference type="ChEBI" id="CHEBI:29965"/>
        <dbReference type="ChEBI" id="CHEBI:57856"/>
        <dbReference type="ChEBI" id="CHEBI:59789"/>
        <dbReference type="ChEBI" id="CHEBI:61897"/>
        <dbReference type="EC" id="2.1.1.319"/>
    </reaction>
    <physiologicalReaction direction="left-to-right" evidence="4">
        <dbReference type="Rhea" id="RHEA:48097"/>
    </physiologicalReaction>
</comment>
<feature type="region of interest" description="Disordered" evidence="9">
    <location>
        <begin position="523"/>
        <end position="551"/>
    </location>
</feature>
<accession>A0A1Y1I0M3</accession>